<gene>
    <name evidence="2" type="ORF">ACFOEN_01315</name>
</gene>
<reference evidence="3" key="1">
    <citation type="journal article" date="2019" name="Int. J. Syst. Evol. Microbiol.">
        <title>The Global Catalogue of Microorganisms (GCM) 10K type strain sequencing project: providing services to taxonomists for standard genome sequencing and annotation.</title>
        <authorList>
            <consortium name="The Broad Institute Genomics Platform"/>
            <consortium name="The Broad Institute Genome Sequencing Center for Infectious Disease"/>
            <person name="Wu L."/>
            <person name="Ma J."/>
        </authorList>
    </citation>
    <scope>NUCLEOTIDE SEQUENCE [LARGE SCALE GENOMIC DNA]</scope>
    <source>
        <strain evidence="3">KCTC 52168</strain>
    </source>
</reference>
<dbReference type="EMBL" id="JBHRTI010000003">
    <property type="protein sequence ID" value="MFC3146275.1"/>
    <property type="molecule type" value="Genomic_DNA"/>
</dbReference>
<keyword evidence="3" id="KW-1185">Reference proteome</keyword>
<evidence type="ECO:0000313" key="3">
    <source>
        <dbReference type="Proteomes" id="UP001595556"/>
    </source>
</evidence>
<comment type="caution">
    <text evidence="2">The sequence shown here is derived from an EMBL/GenBank/DDBJ whole genome shotgun (WGS) entry which is preliminary data.</text>
</comment>
<accession>A0ABV7H1E6</accession>
<feature type="region of interest" description="Disordered" evidence="1">
    <location>
        <begin position="86"/>
        <end position="109"/>
    </location>
</feature>
<name>A0ABV7H1E6_9BURK</name>
<proteinExistence type="predicted"/>
<dbReference type="Proteomes" id="UP001595556">
    <property type="component" value="Unassembled WGS sequence"/>
</dbReference>
<sequence length="109" mass="11850">MRKLSEGLDPEQEAAFEEAAYVVIKARQQAAERLERAGIHIDLDPSPFAAHCSARLPAPPPNRFCGCPAYRGDGGPCINRFTDFDAPDFGEGPSQRPCRHPPSAHIIAP</sequence>
<dbReference type="InterPro" id="IPR046307">
    <property type="entry name" value="DUF6422"/>
</dbReference>
<dbReference type="Pfam" id="PF19986">
    <property type="entry name" value="DUF6422"/>
    <property type="match status" value="1"/>
</dbReference>
<evidence type="ECO:0000256" key="1">
    <source>
        <dbReference type="SAM" id="MobiDB-lite"/>
    </source>
</evidence>
<evidence type="ECO:0000313" key="2">
    <source>
        <dbReference type="EMBL" id="MFC3146275.1"/>
    </source>
</evidence>
<protein>
    <submittedName>
        <fullName evidence="2">DUF6422 family protein</fullName>
    </submittedName>
</protein>
<dbReference type="RefSeq" id="WP_377300555.1">
    <property type="nucleotide sequence ID" value="NZ_CP180191.1"/>
</dbReference>
<organism evidence="2 3">
    <name type="scientific">Piscinibacterium candidicorallinum</name>
    <dbReference type="NCBI Taxonomy" id="1793872"/>
    <lineage>
        <taxon>Bacteria</taxon>
        <taxon>Pseudomonadati</taxon>
        <taxon>Pseudomonadota</taxon>
        <taxon>Betaproteobacteria</taxon>
        <taxon>Burkholderiales</taxon>
        <taxon>Piscinibacterium</taxon>
    </lineage>
</organism>